<proteinExistence type="predicted"/>
<dbReference type="Pfam" id="PF07729">
    <property type="entry name" value="FCD"/>
    <property type="match status" value="1"/>
</dbReference>
<dbReference type="SMART" id="SM00345">
    <property type="entry name" value="HTH_GNTR"/>
    <property type="match status" value="1"/>
</dbReference>
<dbReference type="EMBL" id="QEKO01000001">
    <property type="protein sequence ID" value="PVY67627.1"/>
    <property type="molecule type" value="Genomic_DNA"/>
</dbReference>
<evidence type="ECO:0000256" key="3">
    <source>
        <dbReference type="ARBA" id="ARBA00023163"/>
    </source>
</evidence>
<dbReference type="InterPro" id="IPR011711">
    <property type="entry name" value="GntR_C"/>
</dbReference>
<dbReference type="InterPro" id="IPR000524">
    <property type="entry name" value="Tscrpt_reg_HTH_GntR"/>
</dbReference>
<protein>
    <submittedName>
        <fullName evidence="5">GntR family transcriptional regulator</fullName>
    </submittedName>
</protein>
<accession>A0A2U1CP08</accession>
<dbReference type="InterPro" id="IPR008920">
    <property type="entry name" value="TF_FadR/GntR_C"/>
</dbReference>
<dbReference type="InterPro" id="IPR036390">
    <property type="entry name" value="WH_DNA-bd_sf"/>
</dbReference>
<name>A0A2U1CP08_9BURK</name>
<dbReference type="Gene3D" id="1.20.120.530">
    <property type="entry name" value="GntR ligand-binding domain-like"/>
    <property type="match status" value="1"/>
</dbReference>
<sequence length="241" mass="27291">MNAPLREAPRAAKSSTLAEQAYADLKRDILSGELAPGLALRLEFLKQRYQLSFTPLREALNRLHSERLVESIALKGFRVAPLSLKEMQDSMSVRTLIDCEALRRSIQHATDDWETSIVAALHALDLVTRRNGAEAQQASYDEVEQRHLALHRALIAACDSRWLLELSATLYIQTERYRRPMLKTSVRRDSSRDVSKEHHEIVEATLRRDADQAVALLAEHYNRTTRLIETSLLEQPAASAA</sequence>
<evidence type="ECO:0000313" key="5">
    <source>
        <dbReference type="EMBL" id="PVY67627.1"/>
    </source>
</evidence>
<keyword evidence="1" id="KW-0805">Transcription regulation</keyword>
<dbReference type="SUPFAM" id="SSF46785">
    <property type="entry name" value="Winged helix' DNA-binding domain"/>
    <property type="match status" value="1"/>
</dbReference>
<dbReference type="OrthoDB" id="9799812at2"/>
<keyword evidence="2" id="KW-0238">DNA-binding</keyword>
<evidence type="ECO:0000259" key="4">
    <source>
        <dbReference type="PROSITE" id="PS50949"/>
    </source>
</evidence>
<dbReference type="GO" id="GO:0003677">
    <property type="term" value="F:DNA binding"/>
    <property type="evidence" value="ECO:0007669"/>
    <property type="project" value="UniProtKB-KW"/>
</dbReference>
<reference evidence="5 6" key="1">
    <citation type="submission" date="2018-04" db="EMBL/GenBank/DDBJ databases">
        <title>Genomic Encyclopedia of Type Strains, Phase IV (KMG-IV): sequencing the most valuable type-strain genomes for metagenomic binning, comparative biology and taxonomic classification.</title>
        <authorList>
            <person name="Goeker M."/>
        </authorList>
    </citation>
    <scope>NUCLEOTIDE SEQUENCE [LARGE SCALE GENOMIC DNA]</scope>
    <source>
        <strain evidence="5 6">DSM 10065</strain>
    </source>
</reference>
<dbReference type="Pfam" id="PF00392">
    <property type="entry name" value="GntR"/>
    <property type="match status" value="1"/>
</dbReference>
<evidence type="ECO:0000256" key="1">
    <source>
        <dbReference type="ARBA" id="ARBA00023015"/>
    </source>
</evidence>
<dbReference type="RefSeq" id="WP_017523991.1">
    <property type="nucleotide sequence ID" value="NZ_JACCEX010000001.1"/>
</dbReference>
<comment type="caution">
    <text evidence="5">The sequence shown here is derived from an EMBL/GenBank/DDBJ whole genome shotgun (WGS) entry which is preliminary data.</text>
</comment>
<dbReference type="GO" id="GO:0003700">
    <property type="term" value="F:DNA-binding transcription factor activity"/>
    <property type="evidence" value="ECO:0007669"/>
    <property type="project" value="InterPro"/>
</dbReference>
<dbReference type="PANTHER" id="PTHR43537">
    <property type="entry name" value="TRANSCRIPTIONAL REGULATOR, GNTR FAMILY"/>
    <property type="match status" value="1"/>
</dbReference>
<dbReference type="PROSITE" id="PS50949">
    <property type="entry name" value="HTH_GNTR"/>
    <property type="match status" value="1"/>
</dbReference>
<evidence type="ECO:0000256" key="2">
    <source>
        <dbReference type="ARBA" id="ARBA00023125"/>
    </source>
</evidence>
<dbReference type="InterPro" id="IPR036388">
    <property type="entry name" value="WH-like_DNA-bd_sf"/>
</dbReference>
<dbReference type="SMART" id="SM00895">
    <property type="entry name" value="FCD"/>
    <property type="match status" value="1"/>
</dbReference>
<dbReference type="SUPFAM" id="SSF48008">
    <property type="entry name" value="GntR ligand-binding domain-like"/>
    <property type="match status" value="1"/>
</dbReference>
<keyword evidence="6" id="KW-1185">Reference proteome</keyword>
<organism evidence="5 6">
    <name type="scientific">Pusillimonas noertemannii</name>
    <dbReference type="NCBI Taxonomy" id="305977"/>
    <lineage>
        <taxon>Bacteria</taxon>
        <taxon>Pseudomonadati</taxon>
        <taxon>Pseudomonadota</taxon>
        <taxon>Betaproteobacteria</taxon>
        <taxon>Burkholderiales</taxon>
        <taxon>Alcaligenaceae</taxon>
        <taxon>Pusillimonas</taxon>
    </lineage>
</organism>
<dbReference type="STRING" id="1231391.GCA_000308195_01631"/>
<dbReference type="Gene3D" id="1.10.10.10">
    <property type="entry name" value="Winged helix-like DNA-binding domain superfamily/Winged helix DNA-binding domain"/>
    <property type="match status" value="1"/>
</dbReference>
<feature type="domain" description="HTH gntR-type" evidence="4">
    <location>
        <begin position="15"/>
        <end position="82"/>
    </location>
</feature>
<evidence type="ECO:0000313" key="6">
    <source>
        <dbReference type="Proteomes" id="UP000246145"/>
    </source>
</evidence>
<dbReference type="AlphaFoldDB" id="A0A2U1CP08"/>
<dbReference type="PANTHER" id="PTHR43537:SF20">
    <property type="entry name" value="HTH-TYPE TRANSCRIPTIONAL REPRESSOR GLAR"/>
    <property type="match status" value="1"/>
</dbReference>
<gene>
    <name evidence="5" type="ORF">C7440_0009</name>
</gene>
<dbReference type="Proteomes" id="UP000246145">
    <property type="component" value="Unassembled WGS sequence"/>
</dbReference>
<keyword evidence="3" id="KW-0804">Transcription</keyword>